<evidence type="ECO:0000256" key="1">
    <source>
        <dbReference type="ARBA" id="ARBA00005417"/>
    </source>
</evidence>
<evidence type="ECO:0000313" key="9">
    <source>
        <dbReference type="Proteomes" id="UP000033187"/>
    </source>
</evidence>
<dbReference type="PROSITE" id="PS00211">
    <property type="entry name" value="ABC_TRANSPORTER_1"/>
    <property type="match status" value="1"/>
</dbReference>
<keyword evidence="4" id="KW-0677">Repeat</keyword>
<accession>A0A0D6JJ83</accession>
<dbReference type="InterPro" id="IPR003439">
    <property type="entry name" value="ABC_transporter-like_ATP-bd"/>
</dbReference>
<dbReference type="CDD" id="cd03216">
    <property type="entry name" value="ABC_Carb_Monos_I"/>
    <property type="match status" value="1"/>
</dbReference>
<keyword evidence="2" id="KW-0813">Transport</keyword>
<organism evidence="8 9">
    <name type="scientific">Candidatus Filomicrobium marinum</name>
    <dbReference type="NCBI Taxonomy" id="1608628"/>
    <lineage>
        <taxon>Bacteria</taxon>
        <taxon>Pseudomonadati</taxon>
        <taxon>Pseudomonadota</taxon>
        <taxon>Alphaproteobacteria</taxon>
        <taxon>Hyphomicrobiales</taxon>
        <taxon>Hyphomicrobiaceae</taxon>
        <taxon>Filomicrobium</taxon>
    </lineage>
</organism>
<dbReference type="SUPFAM" id="SSF52540">
    <property type="entry name" value="P-loop containing nucleoside triphosphate hydrolases"/>
    <property type="match status" value="2"/>
</dbReference>
<dbReference type="InterPro" id="IPR027417">
    <property type="entry name" value="P-loop_NTPase"/>
</dbReference>
<dbReference type="GO" id="GO:0005524">
    <property type="term" value="F:ATP binding"/>
    <property type="evidence" value="ECO:0007669"/>
    <property type="project" value="UniProtKB-KW"/>
</dbReference>
<evidence type="ECO:0000256" key="5">
    <source>
        <dbReference type="ARBA" id="ARBA00022741"/>
    </source>
</evidence>
<sequence length="498" mass="53789">MTDAATCLSVRKGTKSFAGSVALDSVDFEVKGGEIHALIGENGAGKSTLAKVMAGAVPLTSGSLLIDQQVCAFHSPADGLRAGVAMVYQETSLIPSLTVAQNILLGHEPWLNSFGTAERAARQALKSLDFDVEPTALVQDIGPAERQMVEIARAVHLNARVLIFDEPTASLSPAERDKFFNLLEALRRRGKAVVFITHALEEALTISDRITVLRDGRRVVCGPAQSFDRQLLVQLMVGRDLDERSTELGHCGVGGLELLAVDSVGSGVDGPRISLSLKSGEVVGLAGLVGAGRSDLAKFIAGLSRPQNDCNWSIRLRGEAVTFNTPRDAIAAGIVYVTEDRKLDGLFETMTTDDNIYLAAQARRRGWLRIYSRAIRKRLADYWRARLAIRTLHGDAVVSVYSGGNQQKVVIAKALAQDPEVIIFDEPTRGVDVGAIPQIHDVIREVAEDGKAVLVISSYLPEILRLSDRVLVMRDGRITASFDRADASEDLIMHAAVH</sequence>
<dbReference type="PANTHER" id="PTHR43790">
    <property type="entry name" value="CARBOHYDRATE TRANSPORT ATP-BINDING PROTEIN MG119-RELATED"/>
    <property type="match status" value="1"/>
</dbReference>
<dbReference type="PROSITE" id="PS50893">
    <property type="entry name" value="ABC_TRANSPORTER_2"/>
    <property type="match status" value="2"/>
</dbReference>
<keyword evidence="8" id="KW-0378">Hydrolase</keyword>
<dbReference type="InterPro" id="IPR017871">
    <property type="entry name" value="ABC_transporter-like_CS"/>
</dbReference>
<keyword evidence="6 8" id="KW-0067">ATP-binding</keyword>
<protein>
    <submittedName>
        <fullName evidence="8">Ribose import ATP-binding protein RbsA 2</fullName>
        <ecNumber evidence="8">3.6.3.17</ecNumber>
    </submittedName>
</protein>
<feature type="domain" description="ABC transporter" evidence="7">
    <location>
        <begin position="8"/>
        <end position="240"/>
    </location>
</feature>
<dbReference type="SMART" id="SM00382">
    <property type="entry name" value="AAA"/>
    <property type="match status" value="2"/>
</dbReference>
<gene>
    <name evidence="8" type="primary">rbsA</name>
    <name evidence="8" type="ORF">YBN1229_v1_3414</name>
</gene>
<dbReference type="KEGG" id="fiy:BN1229_v1_3414"/>
<dbReference type="Pfam" id="PF00005">
    <property type="entry name" value="ABC_tran"/>
    <property type="match status" value="2"/>
</dbReference>
<keyword evidence="5" id="KW-0547">Nucleotide-binding</keyword>
<reference evidence="9" key="1">
    <citation type="submission" date="2015-02" db="EMBL/GenBank/DDBJ databases">
        <authorList>
            <person name="Chooi Y.-H."/>
        </authorList>
    </citation>
    <scope>NUCLEOTIDE SEQUENCE [LARGE SCALE GENOMIC DNA]</scope>
    <source>
        <strain evidence="9">strain Y</strain>
    </source>
</reference>
<evidence type="ECO:0000259" key="7">
    <source>
        <dbReference type="PROSITE" id="PS50893"/>
    </source>
</evidence>
<dbReference type="Gene3D" id="3.40.50.300">
    <property type="entry name" value="P-loop containing nucleotide triphosphate hydrolases"/>
    <property type="match status" value="2"/>
</dbReference>
<dbReference type="EMBL" id="LN829119">
    <property type="protein sequence ID" value="CPR21981.1"/>
    <property type="molecule type" value="Genomic_DNA"/>
</dbReference>
<evidence type="ECO:0000256" key="6">
    <source>
        <dbReference type="ARBA" id="ARBA00022840"/>
    </source>
</evidence>
<comment type="similarity">
    <text evidence="1">Belongs to the ABC transporter superfamily.</text>
</comment>
<evidence type="ECO:0000256" key="4">
    <source>
        <dbReference type="ARBA" id="ARBA00022737"/>
    </source>
</evidence>
<dbReference type="AlphaFoldDB" id="A0A0D6JJ83"/>
<dbReference type="GO" id="GO:0016887">
    <property type="term" value="F:ATP hydrolysis activity"/>
    <property type="evidence" value="ECO:0007669"/>
    <property type="project" value="InterPro"/>
</dbReference>
<dbReference type="InterPro" id="IPR050107">
    <property type="entry name" value="ABC_carbohydrate_import_ATPase"/>
</dbReference>
<dbReference type="CDD" id="cd03215">
    <property type="entry name" value="ABC_Carb_Monos_II"/>
    <property type="match status" value="1"/>
</dbReference>
<evidence type="ECO:0000256" key="3">
    <source>
        <dbReference type="ARBA" id="ARBA00022597"/>
    </source>
</evidence>
<dbReference type="Proteomes" id="UP000033187">
    <property type="component" value="Chromosome 1"/>
</dbReference>
<name>A0A0D6JJ83_9HYPH</name>
<dbReference type="InterPro" id="IPR003593">
    <property type="entry name" value="AAA+_ATPase"/>
</dbReference>
<evidence type="ECO:0000256" key="2">
    <source>
        <dbReference type="ARBA" id="ARBA00022448"/>
    </source>
</evidence>
<keyword evidence="3" id="KW-0762">Sugar transport</keyword>
<dbReference type="OrthoDB" id="9805029at2"/>
<keyword evidence="9" id="KW-1185">Reference proteome</keyword>
<dbReference type="RefSeq" id="WP_046478385.1">
    <property type="nucleotide sequence ID" value="NZ_LN829118.1"/>
</dbReference>
<dbReference type="EC" id="3.6.3.17" evidence="8"/>
<proteinExistence type="inferred from homology"/>
<evidence type="ECO:0000313" key="8">
    <source>
        <dbReference type="EMBL" id="CPR21981.1"/>
    </source>
</evidence>
<dbReference type="PANTHER" id="PTHR43790:SF9">
    <property type="entry name" value="GALACTOFURANOSE TRANSPORTER ATP-BINDING PROTEIN YTFR"/>
    <property type="match status" value="1"/>
</dbReference>
<feature type="domain" description="ABC transporter" evidence="7">
    <location>
        <begin position="253"/>
        <end position="495"/>
    </location>
</feature>